<organism evidence="2 3">
    <name type="scientific">Aquitalea magnusonii</name>
    <dbReference type="NCBI Taxonomy" id="332411"/>
    <lineage>
        <taxon>Bacteria</taxon>
        <taxon>Pseudomonadati</taxon>
        <taxon>Pseudomonadota</taxon>
        <taxon>Betaproteobacteria</taxon>
        <taxon>Neisseriales</taxon>
        <taxon>Chromobacteriaceae</taxon>
        <taxon>Aquitalea</taxon>
    </lineage>
</organism>
<reference evidence="2 3" key="1">
    <citation type="submission" date="2018-05" db="EMBL/GenBank/DDBJ databases">
        <title>Genomic Encyclopedia of Type Strains, Phase IV (KMG-IV): sequencing the most valuable type-strain genomes for metagenomic binning, comparative biology and taxonomic classification.</title>
        <authorList>
            <person name="Goeker M."/>
        </authorList>
    </citation>
    <scope>NUCLEOTIDE SEQUENCE [LARGE SCALE GENOMIC DNA]</scope>
    <source>
        <strain evidence="2 3">DSM 25134</strain>
    </source>
</reference>
<dbReference type="Proteomes" id="UP000248395">
    <property type="component" value="Unassembled WGS sequence"/>
</dbReference>
<dbReference type="CDD" id="cd03794">
    <property type="entry name" value="GT4_WbuB-like"/>
    <property type="match status" value="1"/>
</dbReference>
<dbReference type="OrthoDB" id="9794575at2"/>
<dbReference type="AlphaFoldDB" id="A0A318J7X1"/>
<gene>
    <name evidence="2" type="ORF">DFR38_1174</name>
</gene>
<dbReference type="EMBL" id="QJKC01000017">
    <property type="protein sequence ID" value="PXX42797.1"/>
    <property type="molecule type" value="Genomic_DNA"/>
</dbReference>
<name>A0A318J7X1_9NEIS</name>
<evidence type="ECO:0000259" key="1">
    <source>
        <dbReference type="Pfam" id="PF13579"/>
    </source>
</evidence>
<dbReference type="GO" id="GO:0016757">
    <property type="term" value="F:glycosyltransferase activity"/>
    <property type="evidence" value="ECO:0007669"/>
    <property type="project" value="UniProtKB-ARBA"/>
</dbReference>
<accession>A0A318J7X1</accession>
<dbReference type="SUPFAM" id="SSF53756">
    <property type="entry name" value="UDP-Glycosyltransferase/glycogen phosphorylase"/>
    <property type="match status" value="1"/>
</dbReference>
<dbReference type="Gene3D" id="3.40.50.2000">
    <property type="entry name" value="Glycogen Phosphorylase B"/>
    <property type="match status" value="2"/>
</dbReference>
<evidence type="ECO:0000313" key="3">
    <source>
        <dbReference type="Proteomes" id="UP000248395"/>
    </source>
</evidence>
<feature type="domain" description="Glycosyltransferase subfamily 4-like N-terminal" evidence="1">
    <location>
        <begin position="23"/>
        <end position="229"/>
    </location>
</feature>
<keyword evidence="2" id="KW-0808">Transferase</keyword>
<protein>
    <submittedName>
        <fullName evidence="2">Glycosyl transferase family 4</fullName>
    </submittedName>
</protein>
<evidence type="ECO:0000313" key="2">
    <source>
        <dbReference type="EMBL" id="PXX42797.1"/>
    </source>
</evidence>
<dbReference type="Pfam" id="PF13579">
    <property type="entry name" value="Glyco_trans_4_4"/>
    <property type="match status" value="1"/>
</dbReference>
<proteinExistence type="predicted"/>
<comment type="caution">
    <text evidence="2">The sequence shown here is derived from an EMBL/GenBank/DDBJ whole genome shotgun (WGS) entry which is preliminary data.</text>
</comment>
<dbReference type="InterPro" id="IPR028098">
    <property type="entry name" value="Glyco_trans_4-like_N"/>
</dbReference>
<keyword evidence="3" id="KW-1185">Reference proteome</keyword>
<dbReference type="RefSeq" id="WP_158527750.1">
    <property type="nucleotide sequence ID" value="NZ_LNQU01000093.1"/>
</dbReference>
<sequence>MKILIISAFFPPQNSIAALRPYSWAKYWSRAGHEVTVLTTTKKPAAADSPMPSEGFRVIELPIPGMAFLRRLVGSAAMADAGVQAKPAAATRMSLKQRLRARIAKWQMQYGFAYGCRMPDPMDLWARVAFKAASAEQWDLVVSSAGPYSVHAPAYRLRKNGHAKKWIADWRDLWTDNHTFSGLPLLRPLERWLERRWCQAADALTTVSEPLAETLRAKYGDKVEVIYNGFDPEDYQQLPPEPAFPDDGVFRIVYTGSIYAGKQDPAPLFQAVCNLRKAGVISSARLQIIFCGNNTNVTDIAEREGVADMVRCMGLVPRRQALHMQRDASALLFLEFVAPGVRGVVTGKLFEYIFAGPPIIAVGSADDSSSGCIVIDSGAGWVLGRDVRLIESAILDVLGGKKTFRSYQLLKSFERQFQAGEMLKV</sequence>